<dbReference type="InterPro" id="IPR058525">
    <property type="entry name" value="DUF8212"/>
</dbReference>
<sequence length="297" mass="33702">MRLINTRTLLFEEFTRDIPQYAILSHTWEEGEEVSFAEMGDPACTRKRGYEKVAMTCKLAAESGIGYAWVDTCCIDKSSSAELSEAINSMFRWYQRSAVCYVFLSDLNAEVALHDALVQCRWITRGWTLQELIAPKDIIFFDKTWVQRGHKVDYLDVLQSATGIDIAVLKNTVSLSRLSVAQKMSWAAHRETTRTEDRAYSLLGIFDVHMPLLYGEEERAFRRLQEEIIKTTPDVTIFGWTRPLPLASQRAALPSSPYCGILAESPEEFASSASLKPFKGRSDTDFSVTNRGIKWVS</sequence>
<dbReference type="Pfam" id="PF06985">
    <property type="entry name" value="HET"/>
    <property type="match status" value="1"/>
</dbReference>
<evidence type="ECO:0000259" key="1">
    <source>
        <dbReference type="Pfam" id="PF06985"/>
    </source>
</evidence>
<dbReference type="PANTHER" id="PTHR10622:SF12">
    <property type="entry name" value="HET DOMAIN-CONTAINING PROTEIN"/>
    <property type="match status" value="1"/>
</dbReference>
<dbReference type="EMBL" id="JANBVO010000019">
    <property type="protein sequence ID" value="KAJ9143474.1"/>
    <property type="molecule type" value="Genomic_DNA"/>
</dbReference>
<dbReference type="PANTHER" id="PTHR10622">
    <property type="entry name" value="HET DOMAIN-CONTAINING PROTEIN"/>
    <property type="match status" value="1"/>
</dbReference>
<accession>A0AA38VSB1</accession>
<keyword evidence="4" id="KW-1185">Reference proteome</keyword>
<evidence type="ECO:0000259" key="2">
    <source>
        <dbReference type="Pfam" id="PF26640"/>
    </source>
</evidence>
<protein>
    <submittedName>
        <fullName evidence="3">HET-domain-containing protein</fullName>
    </submittedName>
</protein>
<comment type="caution">
    <text evidence="3">The sequence shown here is derived from an EMBL/GenBank/DDBJ whole genome shotgun (WGS) entry which is preliminary data.</text>
</comment>
<organism evidence="3 4">
    <name type="scientific">Pleurostoma richardsiae</name>
    <dbReference type="NCBI Taxonomy" id="41990"/>
    <lineage>
        <taxon>Eukaryota</taxon>
        <taxon>Fungi</taxon>
        <taxon>Dikarya</taxon>
        <taxon>Ascomycota</taxon>
        <taxon>Pezizomycotina</taxon>
        <taxon>Sordariomycetes</taxon>
        <taxon>Sordariomycetidae</taxon>
        <taxon>Calosphaeriales</taxon>
        <taxon>Pleurostomataceae</taxon>
        <taxon>Pleurostoma</taxon>
    </lineage>
</organism>
<dbReference type="InterPro" id="IPR010730">
    <property type="entry name" value="HET"/>
</dbReference>
<dbReference type="AlphaFoldDB" id="A0AA38VSB1"/>
<feature type="domain" description="DUF8212" evidence="2">
    <location>
        <begin position="219"/>
        <end position="255"/>
    </location>
</feature>
<evidence type="ECO:0000313" key="3">
    <source>
        <dbReference type="EMBL" id="KAJ9143474.1"/>
    </source>
</evidence>
<gene>
    <name evidence="3" type="ORF">NKR23_g6574</name>
</gene>
<dbReference type="Proteomes" id="UP001174694">
    <property type="component" value="Unassembled WGS sequence"/>
</dbReference>
<reference evidence="3" key="1">
    <citation type="submission" date="2022-07" db="EMBL/GenBank/DDBJ databases">
        <title>Fungi with potential for degradation of polypropylene.</title>
        <authorList>
            <person name="Gostincar C."/>
        </authorList>
    </citation>
    <scope>NUCLEOTIDE SEQUENCE</scope>
    <source>
        <strain evidence="3">EXF-13308</strain>
    </source>
</reference>
<evidence type="ECO:0000313" key="4">
    <source>
        <dbReference type="Proteomes" id="UP001174694"/>
    </source>
</evidence>
<name>A0AA38VSB1_9PEZI</name>
<feature type="domain" description="Heterokaryon incompatibility" evidence="1">
    <location>
        <begin position="21"/>
        <end position="111"/>
    </location>
</feature>
<proteinExistence type="predicted"/>
<dbReference type="Pfam" id="PF26640">
    <property type="entry name" value="DUF8212"/>
    <property type="match status" value="1"/>
</dbReference>